<evidence type="ECO:0000313" key="2">
    <source>
        <dbReference type="EMBL" id="SLK08964.1"/>
    </source>
</evidence>
<feature type="transmembrane region" description="Helical" evidence="1">
    <location>
        <begin position="20"/>
        <end position="42"/>
    </location>
</feature>
<dbReference type="RefSeq" id="WP_079731622.1">
    <property type="nucleotide sequence ID" value="NZ_FVZE01000009.1"/>
</dbReference>
<protein>
    <submittedName>
        <fullName evidence="2">Uncharacterized protein</fullName>
    </submittedName>
</protein>
<keyword evidence="1" id="KW-0472">Membrane</keyword>
<sequence>MMHDQYIRRETLVSMTINGVLSLLFFLLVFGIAPSVAVWGIGNWVFDYLPQSFMITLMSTLVPGALTAKRLKAGVLTPSGSASRLPRPLLLRALLMAVVAALLGTTLVAALAGAVGIVTLGWTSALVIKVLYGVALGAVVTPIGLRAALTNA</sequence>
<dbReference type="STRING" id="428990.SAMN06295987_10951"/>
<evidence type="ECO:0000313" key="3">
    <source>
        <dbReference type="Proteomes" id="UP000190989"/>
    </source>
</evidence>
<keyword evidence="1" id="KW-0812">Transmembrane</keyword>
<name>A0A1U6ILV4_9SPHN</name>
<keyword evidence="1" id="KW-1133">Transmembrane helix</keyword>
<proteinExistence type="predicted"/>
<gene>
    <name evidence="2" type="ORF">SAMN06295987_10951</name>
</gene>
<accession>A0A1U6ILV4</accession>
<feature type="transmembrane region" description="Helical" evidence="1">
    <location>
        <begin position="130"/>
        <end position="149"/>
    </location>
</feature>
<dbReference type="EMBL" id="FVZE01000009">
    <property type="protein sequence ID" value="SLK08964.1"/>
    <property type="molecule type" value="Genomic_DNA"/>
</dbReference>
<dbReference type="AlphaFoldDB" id="A0A1U6ILV4"/>
<organism evidence="2 3">
    <name type="scientific">Novosphingobium mathurense</name>
    <dbReference type="NCBI Taxonomy" id="428990"/>
    <lineage>
        <taxon>Bacteria</taxon>
        <taxon>Pseudomonadati</taxon>
        <taxon>Pseudomonadota</taxon>
        <taxon>Alphaproteobacteria</taxon>
        <taxon>Sphingomonadales</taxon>
        <taxon>Sphingomonadaceae</taxon>
        <taxon>Novosphingobium</taxon>
    </lineage>
</organism>
<feature type="transmembrane region" description="Helical" evidence="1">
    <location>
        <begin position="89"/>
        <end position="118"/>
    </location>
</feature>
<keyword evidence="3" id="KW-1185">Reference proteome</keyword>
<reference evidence="3" key="1">
    <citation type="submission" date="2017-02" db="EMBL/GenBank/DDBJ databases">
        <authorList>
            <person name="Varghese N."/>
            <person name="Submissions S."/>
        </authorList>
    </citation>
    <scope>NUCLEOTIDE SEQUENCE [LARGE SCALE GENOMIC DNA]</scope>
    <source>
        <strain evidence="3">SM117</strain>
    </source>
</reference>
<evidence type="ECO:0000256" key="1">
    <source>
        <dbReference type="SAM" id="Phobius"/>
    </source>
</evidence>
<dbReference type="Proteomes" id="UP000190989">
    <property type="component" value="Unassembled WGS sequence"/>
</dbReference>